<evidence type="ECO:0000256" key="7">
    <source>
        <dbReference type="ARBA" id="ARBA00023163"/>
    </source>
</evidence>
<dbReference type="AlphaFoldDB" id="A0A8X6MDC4"/>
<keyword evidence="4 9" id="KW-0863">Zinc-finger</keyword>
<accession>A0A8X6MDC4</accession>
<dbReference type="PANTHER" id="PTHR24399">
    <property type="entry name" value="ZINC FINGER AND BTB DOMAIN-CONTAINING"/>
    <property type="match status" value="1"/>
</dbReference>
<evidence type="ECO:0000313" key="11">
    <source>
        <dbReference type="EMBL" id="GFS46313.1"/>
    </source>
</evidence>
<dbReference type="OrthoDB" id="9622403at2759"/>
<proteinExistence type="predicted"/>
<evidence type="ECO:0000259" key="10">
    <source>
        <dbReference type="PROSITE" id="PS50157"/>
    </source>
</evidence>
<dbReference type="GO" id="GO:0000978">
    <property type="term" value="F:RNA polymerase II cis-regulatory region sequence-specific DNA binding"/>
    <property type="evidence" value="ECO:0007669"/>
    <property type="project" value="TreeGrafter"/>
</dbReference>
<feature type="domain" description="C2H2-type" evidence="10">
    <location>
        <begin position="247"/>
        <end position="274"/>
    </location>
</feature>
<evidence type="ECO:0000256" key="6">
    <source>
        <dbReference type="ARBA" id="ARBA00023015"/>
    </source>
</evidence>
<dbReference type="EMBL" id="BMAW01090743">
    <property type="protein sequence ID" value="GFS46313.1"/>
    <property type="molecule type" value="Genomic_DNA"/>
</dbReference>
<evidence type="ECO:0000256" key="8">
    <source>
        <dbReference type="ARBA" id="ARBA00023242"/>
    </source>
</evidence>
<dbReference type="FunFam" id="3.30.160.60:FF:000303">
    <property type="entry name" value="Zinc finger protein 41"/>
    <property type="match status" value="1"/>
</dbReference>
<evidence type="ECO:0000256" key="9">
    <source>
        <dbReference type="PROSITE-ProRule" id="PRU00042"/>
    </source>
</evidence>
<sequence>MSSIDSKRVFQTDLKGNIEYFGTTSLRCANSFIKFENEYQSIENDRMLEYQVHQTSPKYSSPIECSDTEVIEIDKMNDSLQFQGSNFEEITNLPVKCCDSREESSELKRKNLHEESVTLSAVGRCIRNAIDCLLGIDPCNTDHLLITTDSHFMDLISSDSKQQASISEVEFLDGNGENKSEITSEKLESEKYQFKHDSSLSRSVCIKSSEIPTEERNFNPRTNKYEMYEQTVLENDYQSIHTRKKPFPCDVCQRTFTHKDKLNRHLLTHTGEKPFQCKCMSTNIYS</sequence>
<evidence type="ECO:0000256" key="3">
    <source>
        <dbReference type="ARBA" id="ARBA00022737"/>
    </source>
</evidence>
<keyword evidence="7" id="KW-0804">Transcription</keyword>
<evidence type="ECO:0000256" key="4">
    <source>
        <dbReference type="ARBA" id="ARBA00022771"/>
    </source>
</evidence>
<dbReference type="GO" id="GO:0008270">
    <property type="term" value="F:zinc ion binding"/>
    <property type="evidence" value="ECO:0007669"/>
    <property type="project" value="UniProtKB-KW"/>
</dbReference>
<keyword evidence="12" id="KW-1185">Reference proteome</keyword>
<dbReference type="Gene3D" id="3.30.160.60">
    <property type="entry name" value="Classic Zinc Finger"/>
    <property type="match status" value="1"/>
</dbReference>
<name>A0A8X6MDC4_NEPPI</name>
<evidence type="ECO:0000256" key="5">
    <source>
        <dbReference type="ARBA" id="ARBA00022833"/>
    </source>
</evidence>
<keyword evidence="5" id="KW-0862">Zinc</keyword>
<dbReference type="Proteomes" id="UP000887013">
    <property type="component" value="Unassembled WGS sequence"/>
</dbReference>
<gene>
    <name evidence="11" type="ORF">NPIL_482601</name>
</gene>
<dbReference type="Pfam" id="PF00096">
    <property type="entry name" value="zf-C2H2"/>
    <property type="match status" value="1"/>
</dbReference>
<keyword evidence="8" id="KW-0539">Nucleus</keyword>
<evidence type="ECO:0000313" key="12">
    <source>
        <dbReference type="Proteomes" id="UP000887013"/>
    </source>
</evidence>
<dbReference type="PROSITE" id="PS00028">
    <property type="entry name" value="ZINC_FINGER_C2H2_1"/>
    <property type="match status" value="1"/>
</dbReference>
<protein>
    <recommendedName>
        <fullName evidence="10">C2H2-type domain-containing protein</fullName>
    </recommendedName>
</protein>
<evidence type="ECO:0000256" key="1">
    <source>
        <dbReference type="ARBA" id="ARBA00004123"/>
    </source>
</evidence>
<dbReference type="SUPFAM" id="SSF57667">
    <property type="entry name" value="beta-beta-alpha zinc fingers"/>
    <property type="match status" value="1"/>
</dbReference>
<comment type="caution">
    <text evidence="11">The sequence shown here is derived from an EMBL/GenBank/DDBJ whole genome shotgun (WGS) entry which is preliminary data.</text>
</comment>
<dbReference type="GO" id="GO:0001227">
    <property type="term" value="F:DNA-binding transcription repressor activity, RNA polymerase II-specific"/>
    <property type="evidence" value="ECO:0007669"/>
    <property type="project" value="TreeGrafter"/>
</dbReference>
<organism evidence="11 12">
    <name type="scientific">Nephila pilipes</name>
    <name type="common">Giant wood spider</name>
    <name type="synonym">Nephila maculata</name>
    <dbReference type="NCBI Taxonomy" id="299642"/>
    <lineage>
        <taxon>Eukaryota</taxon>
        <taxon>Metazoa</taxon>
        <taxon>Ecdysozoa</taxon>
        <taxon>Arthropoda</taxon>
        <taxon>Chelicerata</taxon>
        <taxon>Arachnida</taxon>
        <taxon>Araneae</taxon>
        <taxon>Araneomorphae</taxon>
        <taxon>Entelegynae</taxon>
        <taxon>Araneoidea</taxon>
        <taxon>Nephilidae</taxon>
        <taxon>Nephila</taxon>
    </lineage>
</organism>
<dbReference type="InterPro" id="IPR013087">
    <property type="entry name" value="Znf_C2H2_type"/>
</dbReference>
<keyword evidence="6" id="KW-0805">Transcription regulation</keyword>
<reference evidence="11" key="1">
    <citation type="submission" date="2020-08" db="EMBL/GenBank/DDBJ databases">
        <title>Multicomponent nature underlies the extraordinary mechanical properties of spider dragline silk.</title>
        <authorList>
            <person name="Kono N."/>
            <person name="Nakamura H."/>
            <person name="Mori M."/>
            <person name="Yoshida Y."/>
            <person name="Ohtoshi R."/>
            <person name="Malay A.D."/>
            <person name="Moran D.A.P."/>
            <person name="Tomita M."/>
            <person name="Numata K."/>
            <person name="Arakawa K."/>
        </authorList>
    </citation>
    <scope>NUCLEOTIDE SEQUENCE</scope>
</reference>
<dbReference type="PANTHER" id="PTHR24399:SF70">
    <property type="entry name" value="C2H2-TYPE DOMAIN-CONTAINING PROTEIN"/>
    <property type="match status" value="1"/>
</dbReference>
<comment type="subcellular location">
    <subcellularLocation>
        <location evidence="1">Nucleus</location>
    </subcellularLocation>
</comment>
<evidence type="ECO:0000256" key="2">
    <source>
        <dbReference type="ARBA" id="ARBA00022723"/>
    </source>
</evidence>
<keyword evidence="2" id="KW-0479">Metal-binding</keyword>
<dbReference type="InterPro" id="IPR036236">
    <property type="entry name" value="Znf_C2H2_sf"/>
</dbReference>
<dbReference type="PROSITE" id="PS50157">
    <property type="entry name" value="ZINC_FINGER_C2H2_2"/>
    <property type="match status" value="1"/>
</dbReference>
<dbReference type="SMART" id="SM00355">
    <property type="entry name" value="ZnF_C2H2"/>
    <property type="match status" value="1"/>
</dbReference>
<keyword evidence="3" id="KW-0677">Repeat</keyword>
<dbReference type="GO" id="GO:0005654">
    <property type="term" value="C:nucleoplasm"/>
    <property type="evidence" value="ECO:0007669"/>
    <property type="project" value="TreeGrafter"/>
</dbReference>